<organism evidence="7 8">
    <name type="scientific">Bremerella alba</name>
    <dbReference type="NCBI Taxonomy" id="980252"/>
    <lineage>
        <taxon>Bacteria</taxon>
        <taxon>Pseudomonadati</taxon>
        <taxon>Planctomycetota</taxon>
        <taxon>Planctomycetia</taxon>
        <taxon>Pirellulales</taxon>
        <taxon>Pirellulaceae</taxon>
        <taxon>Bremerella</taxon>
    </lineage>
</organism>
<sequence length="589" mass="62397">MLIRYLLLGCLMSACVLLATPQTASAQGATDAMVRLLQSGKLPESRVGTVVGMIAERGNAENLGILFQEATKNDAFSPALTLESLQALKTASESRNLIPAGDLSAISTLIASDDQALKTLGIQLAGLWKVEATADTLASLALNNDHSLKLRRQAIVSLIATGSDQMADTVAQLTREDQPLPIRYLGVSALTNIDLPQAANAAAKVLSEADTSTDPADMIDAFLADTKGPDALAAALQAKEIDADVAKMCLRQMYSVGRSDASLVDVLSAAAGIDNNPDPLTDEQLQALVAQVLAKGDPARGEVVFRRADLSCFKCHAISGAGGAIGPDLSPVGATSPIDYVINSILFPEMAVKEAYIMKSIVDFDGKMHQGIVADENEDRTILKDANGNEIIIPADDIDLEKEGGSLMPKGLANFLTEEEFLDLVAYIGELGKPGPYGIRSEPTIQRWRVLKEVPASLQGEANPSAGEFESQILGLDADSWLSMYGKVNGDLPLSDLSEIESPVLFLQAEIEVVDGGDIGVDLNHQAGVTVWITDDEFPGTEPINTSILPGRHKVTFRLDTRTFPGKTFRAVVTKPAGSDAQYTVVGGS</sequence>
<keyword evidence="1 4" id="KW-0349">Heme</keyword>
<dbReference type="GO" id="GO:0009055">
    <property type="term" value="F:electron transfer activity"/>
    <property type="evidence" value="ECO:0007669"/>
    <property type="project" value="InterPro"/>
</dbReference>
<evidence type="ECO:0000313" key="7">
    <source>
        <dbReference type="EMBL" id="MBA2117192.1"/>
    </source>
</evidence>
<dbReference type="InterPro" id="IPR013427">
    <property type="entry name" value="Haem-bd_dom_put"/>
</dbReference>
<comment type="caution">
    <text evidence="7">The sequence shown here is derived from an EMBL/GenBank/DDBJ whole genome shotgun (WGS) entry which is preliminary data.</text>
</comment>
<evidence type="ECO:0000256" key="5">
    <source>
        <dbReference type="SAM" id="SignalP"/>
    </source>
</evidence>
<dbReference type="Proteomes" id="UP000551616">
    <property type="component" value="Unassembled WGS sequence"/>
</dbReference>
<keyword evidence="3 4" id="KW-0408">Iron</keyword>
<evidence type="ECO:0000313" key="8">
    <source>
        <dbReference type="Proteomes" id="UP000551616"/>
    </source>
</evidence>
<dbReference type="NCBIfam" id="TIGR02603">
    <property type="entry name" value="CxxCH_TIGR02603"/>
    <property type="match status" value="1"/>
</dbReference>
<keyword evidence="5" id="KW-0732">Signal</keyword>
<dbReference type="GO" id="GO:0020037">
    <property type="term" value="F:heme binding"/>
    <property type="evidence" value="ECO:0007669"/>
    <property type="project" value="InterPro"/>
</dbReference>
<dbReference type="SUPFAM" id="SSF46626">
    <property type="entry name" value="Cytochrome c"/>
    <property type="match status" value="1"/>
</dbReference>
<dbReference type="Gene3D" id="1.10.760.10">
    <property type="entry name" value="Cytochrome c-like domain"/>
    <property type="match status" value="1"/>
</dbReference>
<dbReference type="PROSITE" id="PS51007">
    <property type="entry name" value="CYTC"/>
    <property type="match status" value="1"/>
</dbReference>
<keyword evidence="2 4" id="KW-0479">Metal-binding</keyword>
<name>A0A7V8V917_9BACT</name>
<dbReference type="GO" id="GO:0046872">
    <property type="term" value="F:metal ion binding"/>
    <property type="evidence" value="ECO:0007669"/>
    <property type="project" value="UniProtKB-KW"/>
</dbReference>
<evidence type="ECO:0000256" key="3">
    <source>
        <dbReference type="ARBA" id="ARBA00023004"/>
    </source>
</evidence>
<evidence type="ECO:0000256" key="4">
    <source>
        <dbReference type="PROSITE-ProRule" id="PRU00433"/>
    </source>
</evidence>
<dbReference type="PANTHER" id="PTHR33546:SF1">
    <property type="entry name" value="LARGE, MULTIFUNCTIONAL SECRETED PROTEIN"/>
    <property type="match status" value="1"/>
</dbReference>
<feature type="chain" id="PRO_5030913895" description="Cytochrome c domain-containing protein" evidence="5">
    <location>
        <begin position="27"/>
        <end position="589"/>
    </location>
</feature>
<evidence type="ECO:0000259" key="6">
    <source>
        <dbReference type="PROSITE" id="PS51007"/>
    </source>
</evidence>
<reference evidence="7 8" key="1">
    <citation type="submission" date="2020-05" db="EMBL/GenBank/DDBJ databases">
        <title>Bremerella alba sp. nov., a novel planctomycete isolated from the surface of the macroalga Fucus spiralis.</title>
        <authorList>
            <person name="Godinho O."/>
            <person name="Botelho R."/>
            <person name="Albuquerque L."/>
            <person name="Wiegand S."/>
            <person name="Da Costa M.S."/>
            <person name="Lobo-Da-Cunha A."/>
            <person name="Jogler C."/>
            <person name="Lage O.M."/>
        </authorList>
    </citation>
    <scope>NUCLEOTIDE SEQUENCE [LARGE SCALE GENOMIC DNA]</scope>
    <source>
        <strain evidence="7 8">FF15</strain>
    </source>
</reference>
<evidence type="ECO:0000256" key="2">
    <source>
        <dbReference type="ARBA" id="ARBA00022723"/>
    </source>
</evidence>
<protein>
    <recommendedName>
        <fullName evidence="6">Cytochrome c domain-containing protein</fullName>
    </recommendedName>
</protein>
<feature type="domain" description="Cytochrome c" evidence="6">
    <location>
        <begin position="296"/>
        <end position="432"/>
    </location>
</feature>
<dbReference type="RefSeq" id="WP_207398573.1">
    <property type="nucleotide sequence ID" value="NZ_JABRWO010000013.1"/>
</dbReference>
<dbReference type="InterPro" id="IPR036909">
    <property type="entry name" value="Cyt_c-like_dom_sf"/>
</dbReference>
<proteinExistence type="predicted"/>
<gene>
    <name evidence="7" type="ORF">HOV93_43880</name>
</gene>
<dbReference type="AlphaFoldDB" id="A0A7V8V917"/>
<evidence type="ECO:0000256" key="1">
    <source>
        <dbReference type="ARBA" id="ARBA00022617"/>
    </source>
</evidence>
<dbReference type="PROSITE" id="PS51257">
    <property type="entry name" value="PROKAR_LIPOPROTEIN"/>
    <property type="match status" value="1"/>
</dbReference>
<dbReference type="EMBL" id="JABRWO010000013">
    <property type="protein sequence ID" value="MBA2117192.1"/>
    <property type="molecule type" value="Genomic_DNA"/>
</dbReference>
<feature type="signal peptide" evidence="5">
    <location>
        <begin position="1"/>
        <end position="26"/>
    </location>
</feature>
<keyword evidence="8" id="KW-1185">Reference proteome</keyword>
<dbReference type="InterPro" id="IPR009056">
    <property type="entry name" value="Cyt_c-like_dom"/>
</dbReference>
<dbReference type="PANTHER" id="PTHR33546">
    <property type="entry name" value="LARGE, MULTIFUNCTIONAL SECRETED PROTEIN-RELATED"/>
    <property type="match status" value="1"/>
</dbReference>
<accession>A0A7V8V917</accession>